<feature type="chain" id="PRO_5019131572" evidence="1">
    <location>
        <begin position="22"/>
        <end position="168"/>
    </location>
</feature>
<dbReference type="Proteomes" id="UP000290889">
    <property type="component" value="Chromosome"/>
</dbReference>
<organism evidence="2 3">
    <name type="scientific">Muriicola soli</name>
    <dbReference type="NCBI Taxonomy" id="2507538"/>
    <lineage>
        <taxon>Bacteria</taxon>
        <taxon>Pseudomonadati</taxon>
        <taxon>Bacteroidota</taxon>
        <taxon>Flavobacteriia</taxon>
        <taxon>Flavobacteriales</taxon>
        <taxon>Flavobacteriaceae</taxon>
        <taxon>Muriicola</taxon>
    </lineage>
</organism>
<dbReference type="AlphaFoldDB" id="A0A411EB02"/>
<feature type="signal peptide" evidence="1">
    <location>
        <begin position="1"/>
        <end position="21"/>
    </location>
</feature>
<keyword evidence="3" id="KW-1185">Reference proteome</keyword>
<accession>A0A411EB02</accession>
<dbReference type="OrthoDB" id="1121396at2"/>
<proteinExistence type="predicted"/>
<reference evidence="2 3" key="1">
    <citation type="submission" date="2019-01" db="EMBL/GenBank/DDBJ databases">
        <title>Muriicola soli sp. nov., isolated from soil.</title>
        <authorList>
            <person name="Kang H.J."/>
            <person name="Kim S.B."/>
        </authorList>
    </citation>
    <scope>NUCLEOTIDE SEQUENCE [LARGE SCALE GENOMIC DNA]</scope>
    <source>
        <strain evidence="2 3">MMS17-SY002</strain>
    </source>
</reference>
<evidence type="ECO:0000313" key="3">
    <source>
        <dbReference type="Proteomes" id="UP000290889"/>
    </source>
</evidence>
<dbReference type="RefSeq" id="WP_129605285.1">
    <property type="nucleotide sequence ID" value="NZ_CP035544.1"/>
</dbReference>
<protein>
    <submittedName>
        <fullName evidence="2">Uncharacterized protein</fullName>
    </submittedName>
</protein>
<name>A0A411EB02_9FLAO</name>
<dbReference type="EMBL" id="CP035544">
    <property type="protein sequence ID" value="QBA64707.1"/>
    <property type="molecule type" value="Genomic_DNA"/>
</dbReference>
<dbReference type="KEGG" id="mur:EQY75_09310"/>
<keyword evidence="1" id="KW-0732">Signal</keyword>
<evidence type="ECO:0000256" key="1">
    <source>
        <dbReference type="SAM" id="SignalP"/>
    </source>
</evidence>
<evidence type="ECO:0000313" key="2">
    <source>
        <dbReference type="EMBL" id="QBA64707.1"/>
    </source>
</evidence>
<gene>
    <name evidence="2" type="ORF">EQY75_09310</name>
</gene>
<sequence>MKKIIASLGFVLVLISASGQNNPCACCTENHSAFDFWLGKWEVTLPNGNIAGENVIEKIQGDCVLRENWKGANGNFTGTSYNFYNTATGLWEQLWLDRAGTILKLSGKRIDNQMILMSDGVVNKDESITTQRITWTLLEDGKVRQVWEVLRDGVAENVLFDGLYNKMD</sequence>